<evidence type="ECO:0000259" key="3">
    <source>
        <dbReference type="PROSITE" id="PS51186"/>
    </source>
</evidence>
<dbReference type="PANTHER" id="PTHR43800">
    <property type="entry name" value="PEPTIDYL-LYSINE N-ACETYLTRANSFERASE YJAB"/>
    <property type="match status" value="1"/>
</dbReference>
<organism evidence="4 5">
    <name type="scientific">Aquamicrobium aerolatum DSM 21857</name>
    <dbReference type="NCBI Taxonomy" id="1121003"/>
    <lineage>
        <taxon>Bacteria</taxon>
        <taxon>Pseudomonadati</taxon>
        <taxon>Pseudomonadota</taxon>
        <taxon>Alphaproteobacteria</taxon>
        <taxon>Hyphomicrobiales</taxon>
        <taxon>Phyllobacteriaceae</taxon>
        <taxon>Aerobium</taxon>
    </lineage>
</organism>
<dbReference type="SUPFAM" id="SSF55729">
    <property type="entry name" value="Acyl-CoA N-acyltransferases (Nat)"/>
    <property type="match status" value="1"/>
</dbReference>
<dbReference type="EMBL" id="FORF01000006">
    <property type="protein sequence ID" value="SFI78917.1"/>
    <property type="molecule type" value="Genomic_DNA"/>
</dbReference>
<name>A0A1I3L2J3_9HYPH</name>
<evidence type="ECO:0000256" key="1">
    <source>
        <dbReference type="ARBA" id="ARBA00022679"/>
    </source>
</evidence>
<proteinExistence type="predicted"/>
<keyword evidence="2" id="KW-0012">Acyltransferase</keyword>
<dbReference type="PROSITE" id="PS51186">
    <property type="entry name" value="GNAT"/>
    <property type="match status" value="1"/>
</dbReference>
<protein>
    <submittedName>
        <fullName evidence="4">Acetyltransferase (GNAT) family protein</fullName>
    </submittedName>
</protein>
<dbReference type="Pfam" id="PF00583">
    <property type="entry name" value="Acetyltransf_1"/>
    <property type="match status" value="1"/>
</dbReference>
<dbReference type="Gene3D" id="3.40.630.30">
    <property type="match status" value="1"/>
</dbReference>
<dbReference type="AlphaFoldDB" id="A0A1I3L2J3"/>
<dbReference type="OrthoDB" id="6172743at2"/>
<keyword evidence="5" id="KW-1185">Reference proteome</keyword>
<evidence type="ECO:0000313" key="5">
    <source>
        <dbReference type="Proteomes" id="UP000242763"/>
    </source>
</evidence>
<feature type="domain" description="N-acetyltransferase" evidence="3">
    <location>
        <begin position="6"/>
        <end position="147"/>
    </location>
</feature>
<dbReference type="PANTHER" id="PTHR43800:SF1">
    <property type="entry name" value="PEPTIDYL-LYSINE N-ACETYLTRANSFERASE YJAB"/>
    <property type="match status" value="1"/>
</dbReference>
<dbReference type="STRING" id="1121003.SAMN03080618_01350"/>
<keyword evidence="1 4" id="KW-0808">Transferase</keyword>
<dbReference type="RefSeq" id="WP_091520147.1">
    <property type="nucleotide sequence ID" value="NZ_FORF01000006.1"/>
</dbReference>
<accession>A0A1I3L2J3</accession>
<evidence type="ECO:0000313" key="4">
    <source>
        <dbReference type="EMBL" id="SFI78917.1"/>
    </source>
</evidence>
<sequence>MNTSKLSIRAYDAADCETLSAIWLKASLIAHDFIGEATLNEQRVLIEEQYLPAAETWVACLDNKPVGFISLLDDFIGGLFVDPNCQRYGIGKTLVAHAFALKKSLKLEVYTANTRAYDFYRKLGFIEVSRRPVDDQGLPFENAQLFLS</sequence>
<dbReference type="Proteomes" id="UP000242763">
    <property type="component" value="Unassembled WGS sequence"/>
</dbReference>
<dbReference type="GO" id="GO:0016747">
    <property type="term" value="F:acyltransferase activity, transferring groups other than amino-acyl groups"/>
    <property type="evidence" value="ECO:0007669"/>
    <property type="project" value="InterPro"/>
</dbReference>
<dbReference type="InterPro" id="IPR016181">
    <property type="entry name" value="Acyl_CoA_acyltransferase"/>
</dbReference>
<gene>
    <name evidence="4" type="ORF">SAMN03080618_01350</name>
</gene>
<evidence type="ECO:0000256" key="2">
    <source>
        <dbReference type="ARBA" id="ARBA00023315"/>
    </source>
</evidence>
<dbReference type="CDD" id="cd04301">
    <property type="entry name" value="NAT_SF"/>
    <property type="match status" value="1"/>
</dbReference>
<reference evidence="5" key="1">
    <citation type="submission" date="2016-10" db="EMBL/GenBank/DDBJ databases">
        <authorList>
            <person name="Varghese N."/>
            <person name="Submissions S."/>
        </authorList>
    </citation>
    <scope>NUCLEOTIDE SEQUENCE [LARGE SCALE GENOMIC DNA]</scope>
    <source>
        <strain evidence="5">DSM 21857</strain>
    </source>
</reference>
<dbReference type="InterPro" id="IPR000182">
    <property type="entry name" value="GNAT_dom"/>
</dbReference>